<reference evidence="4" key="1">
    <citation type="submission" date="2019-06" db="EMBL/GenBank/DDBJ databases">
        <title>Gordonia isolated from sludge of a wastewater treatment plant.</title>
        <authorList>
            <person name="Tamura T."/>
            <person name="Aoyama K."/>
            <person name="Kang Y."/>
            <person name="Saito S."/>
            <person name="Akiyama N."/>
            <person name="Yazawa K."/>
            <person name="Gonoi T."/>
            <person name="Mikami Y."/>
        </authorList>
    </citation>
    <scope>NUCLEOTIDE SEQUENCE [LARGE SCALE GENOMIC DNA]</scope>
    <source>
        <strain evidence="4">NBRC 107697</strain>
    </source>
</reference>
<keyword evidence="2" id="KW-0812">Transmembrane</keyword>
<feature type="transmembrane region" description="Helical" evidence="2">
    <location>
        <begin position="208"/>
        <end position="230"/>
    </location>
</feature>
<dbReference type="AlphaFoldDB" id="A0A7M3SU07"/>
<feature type="region of interest" description="Disordered" evidence="1">
    <location>
        <begin position="1"/>
        <end position="73"/>
    </location>
</feature>
<evidence type="ECO:0000256" key="1">
    <source>
        <dbReference type="SAM" id="MobiDB-lite"/>
    </source>
</evidence>
<feature type="transmembrane region" description="Helical" evidence="2">
    <location>
        <begin position="100"/>
        <end position="124"/>
    </location>
</feature>
<feature type="transmembrane region" description="Helical" evidence="2">
    <location>
        <begin position="299"/>
        <end position="321"/>
    </location>
</feature>
<evidence type="ECO:0000256" key="2">
    <source>
        <dbReference type="SAM" id="Phobius"/>
    </source>
</evidence>
<dbReference type="EMBL" id="BJOU01000001">
    <property type="protein sequence ID" value="GED96131.1"/>
    <property type="molecule type" value="Genomic_DNA"/>
</dbReference>
<evidence type="ECO:0000313" key="4">
    <source>
        <dbReference type="Proteomes" id="UP000444980"/>
    </source>
</evidence>
<keyword evidence="4" id="KW-1185">Reference proteome</keyword>
<name>A0A7M3SU07_9ACTN</name>
<dbReference type="Proteomes" id="UP000444980">
    <property type="component" value="Unassembled WGS sequence"/>
</dbReference>
<feature type="transmembrane region" description="Helical" evidence="2">
    <location>
        <begin position="263"/>
        <end position="287"/>
    </location>
</feature>
<keyword evidence="2" id="KW-1133">Transmembrane helix</keyword>
<protein>
    <submittedName>
        <fullName evidence="3">Membrane protein</fullName>
    </submittedName>
</protein>
<sequence>MSSDSAGPWVPPNIDPAATPDGTVDPEWRPVGPTAFTGPDDEPVAHIPSLPGVDLPTRLPEPQPEVTGGLDAHKPGVAPLRPLGFLDIISGSVGVIRGNLGIVAVVWACVWIPVVAVVVAGLIADAELGRILVMVAALVVPVVVTGMLAAPMTATAVGRPLSFRESAAVLRSRMLPRLTVDLTALAVLAAPAIVVGLLISGITRTATAVIIAVVALPVFYAVPLALYLLLSSPILMAQTVVAVEGAPLGASIRRALVLTGRGLVHQLVPIGLAAVMFSAVGSAVLGFSRLFGLGGTPMISMLVAAAVLSPVVAGFAALAYVDARIRQEGLDVELLAGDDAR</sequence>
<dbReference type="OrthoDB" id="121140at2"/>
<feature type="transmembrane region" description="Helical" evidence="2">
    <location>
        <begin position="130"/>
        <end position="157"/>
    </location>
</feature>
<organism evidence="3 4">
    <name type="scientific">Gordonia crocea</name>
    <dbReference type="NCBI Taxonomy" id="589162"/>
    <lineage>
        <taxon>Bacteria</taxon>
        <taxon>Bacillati</taxon>
        <taxon>Actinomycetota</taxon>
        <taxon>Actinomycetes</taxon>
        <taxon>Mycobacteriales</taxon>
        <taxon>Gordoniaceae</taxon>
        <taxon>Gordonia</taxon>
    </lineage>
</organism>
<keyword evidence="2" id="KW-0472">Membrane</keyword>
<feature type="transmembrane region" description="Helical" evidence="2">
    <location>
        <begin position="178"/>
        <end position="202"/>
    </location>
</feature>
<comment type="caution">
    <text evidence="3">The sequence shown here is derived from an EMBL/GenBank/DDBJ whole genome shotgun (WGS) entry which is preliminary data.</text>
</comment>
<dbReference type="RefSeq" id="WP_161925642.1">
    <property type="nucleotide sequence ID" value="NZ_BJOU01000001.1"/>
</dbReference>
<gene>
    <name evidence="3" type="ORF">nbrc107697_01700</name>
</gene>
<evidence type="ECO:0000313" key="3">
    <source>
        <dbReference type="EMBL" id="GED96131.1"/>
    </source>
</evidence>
<accession>A0A7M3SU07</accession>
<proteinExistence type="predicted"/>